<dbReference type="SUPFAM" id="SSF52087">
    <property type="entry name" value="CRAL/TRIO domain"/>
    <property type="match status" value="1"/>
</dbReference>
<organism evidence="5 6">
    <name type="scientific">Tieghemostelium lacteum</name>
    <name type="common">Slime mold</name>
    <name type="synonym">Dictyostelium lacteum</name>
    <dbReference type="NCBI Taxonomy" id="361077"/>
    <lineage>
        <taxon>Eukaryota</taxon>
        <taxon>Amoebozoa</taxon>
        <taxon>Evosea</taxon>
        <taxon>Eumycetozoa</taxon>
        <taxon>Dictyostelia</taxon>
        <taxon>Dictyosteliales</taxon>
        <taxon>Raperosteliaceae</taxon>
        <taxon>Tieghemostelium</taxon>
    </lineage>
</organism>
<protein>
    <submittedName>
        <fullName evidence="5">Cellular retinaldehyde-binding/triple function domain-containing protein</fullName>
    </submittedName>
</protein>
<dbReference type="SUPFAM" id="SSF46938">
    <property type="entry name" value="CRAL/TRIO N-terminal domain"/>
    <property type="match status" value="1"/>
</dbReference>
<dbReference type="GO" id="GO:0008289">
    <property type="term" value="F:lipid binding"/>
    <property type="evidence" value="ECO:0007669"/>
    <property type="project" value="InterPro"/>
</dbReference>
<dbReference type="InterPro" id="IPR036598">
    <property type="entry name" value="GOLD_dom_sf"/>
</dbReference>
<feature type="domain" description="CRAL-TRIO" evidence="4">
    <location>
        <begin position="95"/>
        <end position="268"/>
    </location>
</feature>
<dbReference type="InterPro" id="IPR036273">
    <property type="entry name" value="CRAL/TRIO_N_dom_sf"/>
</dbReference>
<dbReference type="OrthoDB" id="75724at2759"/>
<dbReference type="CDD" id="cd00170">
    <property type="entry name" value="SEC14"/>
    <property type="match status" value="1"/>
</dbReference>
<dbReference type="STRING" id="361077.A0A151ZIF0"/>
<dbReference type="InterPro" id="IPR044834">
    <property type="entry name" value="PATL"/>
</dbReference>
<dbReference type="SUPFAM" id="SSF101576">
    <property type="entry name" value="Supernatant protein factor (SPF), C-terminal domain"/>
    <property type="match status" value="1"/>
</dbReference>
<dbReference type="PANTHER" id="PTHR45932:SF17">
    <property type="entry name" value="CELLULAR RETINALDEHYDE-BINDING_TRIPLE FUNCTION DOMAIN-CONTAINING PROTEIN"/>
    <property type="match status" value="1"/>
</dbReference>
<dbReference type="SMART" id="SM01100">
    <property type="entry name" value="CRAL_TRIO_N"/>
    <property type="match status" value="1"/>
</dbReference>
<comment type="subcellular location">
    <subcellularLocation>
        <location evidence="1">Membrane</location>
    </subcellularLocation>
</comment>
<dbReference type="SMART" id="SM00516">
    <property type="entry name" value="SEC14"/>
    <property type="match status" value="1"/>
</dbReference>
<dbReference type="AlphaFoldDB" id="A0A151ZIF0"/>
<evidence type="ECO:0000256" key="3">
    <source>
        <dbReference type="ARBA" id="ARBA00023136"/>
    </source>
</evidence>
<dbReference type="Gene3D" id="1.10.8.20">
    <property type="entry name" value="N-terminal domain of phosphatidylinositol transfer protein sec14p"/>
    <property type="match status" value="1"/>
</dbReference>
<comment type="caution">
    <text evidence="5">The sequence shown here is derived from an EMBL/GenBank/DDBJ whole genome shotgun (WGS) entry which is preliminary data.</text>
</comment>
<reference evidence="5 6" key="1">
    <citation type="submission" date="2015-12" db="EMBL/GenBank/DDBJ databases">
        <title>Dictyostelia acquired genes for synthesis and detection of signals that induce cell-type specialization by lateral gene transfer from prokaryotes.</title>
        <authorList>
            <person name="Gloeckner G."/>
            <person name="Schaap P."/>
        </authorList>
    </citation>
    <scope>NUCLEOTIDE SEQUENCE [LARGE SCALE GENOMIC DNA]</scope>
    <source>
        <strain evidence="5 6">TK</strain>
    </source>
</reference>
<dbReference type="Gene3D" id="2.60.120.680">
    <property type="entry name" value="GOLD domain"/>
    <property type="match status" value="1"/>
</dbReference>
<sequence length="378" mass="44296">MEGYLNHLNDHQKKVLKEFKDLLDSDHESIKQKIYQEKYGAKVTQPLSIWNVNLEVESDQRDIILLKFLRAREFKLEESKDMLFKTLEWREEFKVEEVKLKVFPEKYKKLGEIYKSDKQGRPIMINYYQHLIVSTDEEVQEFLEWKVQQMEQIIDTLSSKQWQPAEDIIVIHDYQGVSMFDRSSSKKVSGATIKLLQNNYPETLGIKFFINISWLLEKMFSFFLSFTSARTKSKFIIASGANYREKLLKYIDADCLSPRLGGIPIDSQEDPIQLVIPPKETKTVNIPMGNLDDHCEIAYTTESQDIQFTVKNDTTNTIIYKDQKEYSSTTVKYADRSLYQLIFDNSNSNQQKTIYYKFKIISSPVIQQSEGNVNNNNN</sequence>
<dbReference type="PANTHER" id="PTHR45932">
    <property type="entry name" value="PATELLIN-1"/>
    <property type="match status" value="1"/>
</dbReference>
<dbReference type="InterPro" id="IPR001251">
    <property type="entry name" value="CRAL-TRIO_dom"/>
</dbReference>
<keyword evidence="2" id="KW-0813">Transport</keyword>
<accession>A0A151ZIF0</accession>
<keyword evidence="3" id="KW-0472">Membrane</keyword>
<dbReference type="PROSITE" id="PS50191">
    <property type="entry name" value="CRAL_TRIO"/>
    <property type="match status" value="1"/>
</dbReference>
<evidence type="ECO:0000259" key="4">
    <source>
        <dbReference type="PROSITE" id="PS50191"/>
    </source>
</evidence>
<keyword evidence="6" id="KW-1185">Reference proteome</keyword>
<dbReference type="Proteomes" id="UP000076078">
    <property type="component" value="Unassembled WGS sequence"/>
</dbReference>
<dbReference type="InParanoid" id="A0A151ZIF0"/>
<proteinExistence type="predicted"/>
<name>A0A151ZIF0_TIELA</name>
<evidence type="ECO:0000256" key="1">
    <source>
        <dbReference type="ARBA" id="ARBA00004370"/>
    </source>
</evidence>
<dbReference type="EMBL" id="LODT01000025">
    <property type="protein sequence ID" value="KYQ93743.1"/>
    <property type="molecule type" value="Genomic_DNA"/>
</dbReference>
<dbReference type="InterPro" id="IPR011074">
    <property type="entry name" value="CRAL/TRIO_N_dom"/>
</dbReference>
<dbReference type="Pfam" id="PF00650">
    <property type="entry name" value="CRAL_TRIO"/>
    <property type="match status" value="1"/>
</dbReference>
<dbReference type="InterPro" id="IPR036865">
    <property type="entry name" value="CRAL-TRIO_dom_sf"/>
</dbReference>
<dbReference type="GO" id="GO:0016020">
    <property type="term" value="C:membrane"/>
    <property type="evidence" value="ECO:0007669"/>
    <property type="project" value="UniProtKB-SubCell"/>
</dbReference>
<dbReference type="Pfam" id="PF03765">
    <property type="entry name" value="CRAL_TRIO_N"/>
    <property type="match status" value="1"/>
</dbReference>
<evidence type="ECO:0000313" key="5">
    <source>
        <dbReference type="EMBL" id="KYQ93743.1"/>
    </source>
</evidence>
<dbReference type="Gene3D" id="3.40.525.10">
    <property type="entry name" value="CRAL-TRIO lipid binding domain"/>
    <property type="match status" value="1"/>
</dbReference>
<gene>
    <name evidence="5" type="ORF">DLAC_05132</name>
</gene>
<evidence type="ECO:0000256" key="2">
    <source>
        <dbReference type="ARBA" id="ARBA00022448"/>
    </source>
</evidence>
<evidence type="ECO:0000313" key="6">
    <source>
        <dbReference type="Proteomes" id="UP000076078"/>
    </source>
</evidence>